<evidence type="ECO:0000256" key="1">
    <source>
        <dbReference type="ARBA" id="ARBA00000900"/>
    </source>
</evidence>
<evidence type="ECO:0000256" key="15">
    <source>
        <dbReference type="PROSITE-ProRule" id="PRU00175"/>
    </source>
</evidence>
<evidence type="ECO:0000256" key="16">
    <source>
        <dbReference type="SAM" id="MobiDB-lite"/>
    </source>
</evidence>
<dbReference type="CDD" id="cd16479">
    <property type="entry name" value="RING-H2_synoviolin"/>
    <property type="match status" value="1"/>
</dbReference>
<dbReference type="Pfam" id="PF13639">
    <property type="entry name" value="zf-RING_2"/>
    <property type="match status" value="1"/>
</dbReference>
<evidence type="ECO:0000256" key="7">
    <source>
        <dbReference type="ARBA" id="ARBA00022692"/>
    </source>
</evidence>
<feature type="region of interest" description="Disordered" evidence="16">
    <location>
        <begin position="1"/>
        <end position="66"/>
    </location>
</feature>
<dbReference type="SMART" id="SM00184">
    <property type="entry name" value="RING"/>
    <property type="match status" value="1"/>
</dbReference>
<feature type="region of interest" description="Disordered" evidence="16">
    <location>
        <begin position="487"/>
        <end position="589"/>
    </location>
</feature>
<feature type="transmembrane region" description="Helical" evidence="17">
    <location>
        <begin position="162"/>
        <end position="185"/>
    </location>
</feature>
<dbReference type="InterPro" id="IPR001841">
    <property type="entry name" value="Znf_RING"/>
</dbReference>
<dbReference type="GO" id="GO:0008270">
    <property type="term" value="F:zinc ion binding"/>
    <property type="evidence" value="ECO:0007669"/>
    <property type="project" value="UniProtKB-KW"/>
</dbReference>
<dbReference type="AlphaFoldDB" id="A0A6V0B1G9"/>
<dbReference type="GO" id="GO:0005789">
    <property type="term" value="C:endoplasmic reticulum membrane"/>
    <property type="evidence" value="ECO:0007669"/>
    <property type="project" value="UniProtKB-SubCell"/>
</dbReference>
<evidence type="ECO:0000256" key="12">
    <source>
        <dbReference type="ARBA" id="ARBA00022833"/>
    </source>
</evidence>
<dbReference type="Pfam" id="PF25563">
    <property type="entry name" value="TPR_SYVN1_N"/>
    <property type="match status" value="1"/>
</dbReference>
<feature type="compositionally biased region" description="Basic and acidic residues" evidence="16">
    <location>
        <begin position="7"/>
        <end position="29"/>
    </location>
</feature>
<feature type="transmembrane region" description="Helical" evidence="17">
    <location>
        <begin position="220"/>
        <end position="239"/>
    </location>
</feature>
<protein>
    <recommendedName>
        <fullName evidence="5">RING-type E3 ubiquitin transferase</fullName>
        <ecNumber evidence="5">2.3.2.27</ecNumber>
    </recommendedName>
</protein>
<evidence type="ECO:0000259" key="18">
    <source>
        <dbReference type="PROSITE" id="PS50089"/>
    </source>
</evidence>
<comment type="catalytic activity">
    <reaction evidence="1">
        <text>S-ubiquitinyl-[E2 ubiquitin-conjugating enzyme]-L-cysteine + [acceptor protein]-L-lysine = [E2 ubiquitin-conjugating enzyme]-L-cysteine + N(6)-ubiquitinyl-[acceptor protein]-L-lysine.</text>
        <dbReference type="EC" id="2.3.2.27"/>
    </reaction>
</comment>
<dbReference type="GO" id="GO:0043161">
    <property type="term" value="P:proteasome-mediated ubiquitin-dependent protein catabolic process"/>
    <property type="evidence" value="ECO:0007669"/>
    <property type="project" value="TreeGrafter"/>
</dbReference>
<feature type="compositionally biased region" description="Acidic residues" evidence="16">
    <location>
        <begin position="41"/>
        <end position="51"/>
    </location>
</feature>
<dbReference type="Gene3D" id="3.30.40.10">
    <property type="entry name" value="Zinc/RING finger domain, C3HC4 (zinc finger)"/>
    <property type="match status" value="1"/>
</dbReference>
<feature type="transmembrane region" description="Helical" evidence="17">
    <location>
        <begin position="271"/>
        <end position="290"/>
    </location>
</feature>
<gene>
    <name evidence="19" type="ORF">PAUS00366_LOCUS16048</name>
    <name evidence="20" type="ORF">PAUS00366_LOCUS16051</name>
</gene>
<keyword evidence="6" id="KW-0808">Transferase</keyword>
<comment type="subcellular location">
    <subcellularLocation>
        <location evidence="2">Endoplasmic reticulum membrane</location>
        <topology evidence="2">Multi-pass membrane protein</topology>
    </subcellularLocation>
</comment>
<dbReference type="SUPFAM" id="SSF57850">
    <property type="entry name" value="RING/U-box"/>
    <property type="match status" value="1"/>
</dbReference>
<dbReference type="PANTHER" id="PTHR22763">
    <property type="entry name" value="RING ZINC FINGER PROTEIN"/>
    <property type="match status" value="1"/>
</dbReference>
<evidence type="ECO:0000256" key="9">
    <source>
        <dbReference type="ARBA" id="ARBA00022771"/>
    </source>
</evidence>
<dbReference type="InterPro" id="IPR058051">
    <property type="entry name" value="Znf_RING_synoviolin"/>
</dbReference>
<evidence type="ECO:0000256" key="2">
    <source>
        <dbReference type="ARBA" id="ARBA00004477"/>
    </source>
</evidence>
<evidence type="ECO:0000313" key="19">
    <source>
        <dbReference type="EMBL" id="CAE0723292.1"/>
    </source>
</evidence>
<evidence type="ECO:0000256" key="5">
    <source>
        <dbReference type="ARBA" id="ARBA00012483"/>
    </source>
</evidence>
<feature type="transmembrane region" description="Helical" evidence="17">
    <location>
        <begin position="125"/>
        <end position="142"/>
    </location>
</feature>
<feature type="compositionally biased region" description="Polar residues" evidence="16">
    <location>
        <begin position="531"/>
        <end position="541"/>
    </location>
</feature>
<dbReference type="EC" id="2.3.2.27" evidence="5"/>
<comment type="similarity">
    <text evidence="4">Belongs to the HRD1 family.</text>
</comment>
<keyword evidence="11" id="KW-0256">Endoplasmic reticulum</keyword>
<dbReference type="InterPro" id="IPR057992">
    <property type="entry name" value="TPR_SYVN1_N"/>
</dbReference>
<dbReference type="InterPro" id="IPR013083">
    <property type="entry name" value="Znf_RING/FYVE/PHD"/>
</dbReference>
<evidence type="ECO:0000256" key="3">
    <source>
        <dbReference type="ARBA" id="ARBA00004906"/>
    </source>
</evidence>
<keyword evidence="10" id="KW-0833">Ubl conjugation pathway</keyword>
<evidence type="ECO:0000256" key="10">
    <source>
        <dbReference type="ARBA" id="ARBA00022786"/>
    </source>
</evidence>
<comment type="pathway">
    <text evidence="3">Protein modification; protein ubiquitination.</text>
</comment>
<keyword evidence="9 15" id="KW-0863">Zinc-finger</keyword>
<accession>A0A6V0B1G9</accession>
<organism evidence="19">
    <name type="scientific">Pseudo-nitzschia australis</name>
    <dbReference type="NCBI Taxonomy" id="44445"/>
    <lineage>
        <taxon>Eukaryota</taxon>
        <taxon>Sar</taxon>
        <taxon>Stramenopiles</taxon>
        <taxon>Ochrophyta</taxon>
        <taxon>Bacillariophyta</taxon>
        <taxon>Bacillariophyceae</taxon>
        <taxon>Bacillariophycidae</taxon>
        <taxon>Bacillariales</taxon>
        <taxon>Bacillariaceae</taxon>
        <taxon>Pseudo-nitzschia</taxon>
    </lineage>
</organism>
<feature type="compositionally biased region" description="Acidic residues" evidence="16">
    <location>
        <begin position="505"/>
        <end position="518"/>
    </location>
</feature>
<evidence type="ECO:0000256" key="8">
    <source>
        <dbReference type="ARBA" id="ARBA00022723"/>
    </source>
</evidence>
<name>A0A6V0B1G9_9STRA</name>
<evidence type="ECO:0000256" key="13">
    <source>
        <dbReference type="ARBA" id="ARBA00022989"/>
    </source>
</evidence>
<dbReference type="EMBL" id="HBIX01023149">
    <property type="protein sequence ID" value="CAE0723292.1"/>
    <property type="molecule type" value="Transcribed_RNA"/>
</dbReference>
<evidence type="ECO:0000313" key="20">
    <source>
        <dbReference type="EMBL" id="CAE0723295.1"/>
    </source>
</evidence>
<evidence type="ECO:0000256" key="6">
    <source>
        <dbReference type="ARBA" id="ARBA00022679"/>
    </source>
</evidence>
<dbReference type="PROSITE" id="PS50089">
    <property type="entry name" value="ZF_RING_2"/>
    <property type="match status" value="1"/>
</dbReference>
<dbReference type="GO" id="GO:0036503">
    <property type="term" value="P:ERAD pathway"/>
    <property type="evidence" value="ECO:0007669"/>
    <property type="project" value="TreeGrafter"/>
</dbReference>
<dbReference type="EMBL" id="HBIX01023152">
    <property type="protein sequence ID" value="CAE0723295.1"/>
    <property type="molecule type" value="Transcribed_RNA"/>
</dbReference>
<sequence length="675" mass="76455">MVNPQRLPDDDPPIARDDDAAELQRRAEEAMEQMLLAQENEGMDGDVDGDGGGDGNGDGVNFDHAMDGDLLMGGEDGIDGDQQQDLGNEDDEHVRDEHDMAFLNDELMNGDANFRNGVQKKNPFTYVRVSFWAALALVYYSYRSRQQWYLALVFLCSSKYAYVILGNAFIALLIWLFTVTTNFFLNGLRLNEAEGLTDFFRWHITETCLALTIFRSELNVQTFVLFLFLVLAKCLHYIVDTRESHMRMTEEIVVVNPSTGWIALRLPHIKLFALICILQILDIFSVIMCGQDIMKNGPTVSILFAFESAIMLTSVISNSLLWYLHLLDGIFHFMHDSSEPGTRFYKWIYTWKDHKATLVFAVELQAQAANFLFYLTFFAIVMTYHGLPINLIREVYVSFLALKQRVVAFNVYRQLMSSMNRFKTPTQEELEDERICIICRDEMTVETAKRLPGCGHIFHKSCLREWLVRQQTCPTCRGDISAMEAREKAQDQMNARIQEQQQVQEQEDDNEIEGETSVEDQQPLAGDTSEGKQPTDTSNGEVQPPSLKVENDSDEIPPATSLTVPLGKGKQKTKTAPTTETKSSSTDNEQNAFPAFYRVAQDIGAPVYSDHNVGLSDIVVRVVPCGLVFLGIEMNYRKCNGENRMMIRMPDGWVGENGIERIVAVPLEFSSLPTQ</sequence>
<dbReference type="InterPro" id="IPR050731">
    <property type="entry name" value="HRD1_E3_ubiq-ligases"/>
</dbReference>
<feature type="transmembrane region" description="Helical" evidence="17">
    <location>
        <begin position="302"/>
        <end position="324"/>
    </location>
</feature>
<keyword evidence="14 17" id="KW-0472">Membrane</keyword>
<evidence type="ECO:0000256" key="11">
    <source>
        <dbReference type="ARBA" id="ARBA00022824"/>
    </source>
</evidence>
<dbReference type="PANTHER" id="PTHR22763:SF184">
    <property type="entry name" value="E3 UBIQUITIN-PROTEIN LIGASE SYNOVIOLIN"/>
    <property type="match status" value="1"/>
</dbReference>
<evidence type="ECO:0000256" key="14">
    <source>
        <dbReference type="ARBA" id="ARBA00023136"/>
    </source>
</evidence>
<dbReference type="GO" id="GO:0061630">
    <property type="term" value="F:ubiquitin protein ligase activity"/>
    <property type="evidence" value="ECO:0007669"/>
    <property type="project" value="UniProtKB-EC"/>
</dbReference>
<feature type="compositionally biased region" description="Polar residues" evidence="16">
    <location>
        <begin position="574"/>
        <end position="589"/>
    </location>
</feature>
<feature type="domain" description="RING-type" evidence="18">
    <location>
        <begin position="436"/>
        <end position="477"/>
    </location>
</feature>
<feature type="transmembrane region" description="Helical" evidence="17">
    <location>
        <begin position="371"/>
        <end position="392"/>
    </location>
</feature>
<proteinExistence type="inferred from homology"/>
<evidence type="ECO:0000256" key="17">
    <source>
        <dbReference type="SAM" id="Phobius"/>
    </source>
</evidence>
<keyword evidence="12" id="KW-0862">Zinc</keyword>
<reference evidence="19" key="1">
    <citation type="submission" date="2021-01" db="EMBL/GenBank/DDBJ databases">
        <authorList>
            <person name="Corre E."/>
            <person name="Pelletier E."/>
            <person name="Niang G."/>
            <person name="Scheremetjew M."/>
            <person name="Finn R."/>
            <person name="Kale V."/>
            <person name="Holt S."/>
            <person name="Cochrane G."/>
            <person name="Meng A."/>
            <person name="Brown T."/>
            <person name="Cohen L."/>
        </authorList>
    </citation>
    <scope>NUCLEOTIDE SEQUENCE</scope>
    <source>
        <strain evidence="19">10249 10 AB</strain>
    </source>
</reference>
<evidence type="ECO:0000256" key="4">
    <source>
        <dbReference type="ARBA" id="ARBA00010089"/>
    </source>
</evidence>
<keyword evidence="7 17" id="KW-0812">Transmembrane</keyword>
<keyword evidence="13 17" id="KW-1133">Transmembrane helix</keyword>
<keyword evidence="8" id="KW-0479">Metal-binding</keyword>